<dbReference type="GO" id="GO:0070063">
    <property type="term" value="F:RNA polymerase binding"/>
    <property type="evidence" value="ECO:0007669"/>
    <property type="project" value="InterPro"/>
</dbReference>
<reference evidence="3" key="1">
    <citation type="submission" date="2018-05" db="EMBL/GenBank/DDBJ databases">
        <authorList>
            <person name="Lanie J.A."/>
            <person name="Ng W.-L."/>
            <person name="Kazmierczak K.M."/>
            <person name="Andrzejewski T.M."/>
            <person name="Davidsen T.M."/>
            <person name="Wayne K.J."/>
            <person name="Tettelin H."/>
            <person name="Glass J.I."/>
            <person name="Rusch D."/>
            <person name="Podicherti R."/>
            <person name="Tsui H.-C.T."/>
            <person name="Winkler M.E."/>
        </authorList>
    </citation>
    <scope>NUCLEOTIDE SEQUENCE</scope>
</reference>
<evidence type="ECO:0000313" key="3">
    <source>
        <dbReference type="EMBL" id="SVC40505.1"/>
    </source>
</evidence>
<dbReference type="PROSITE" id="PS00830">
    <property type="entry name" value="GREAB_2"/>
    <property type="match status" value="1"/>
</dbReference>
<feature type="compositionally biased region" description="Basic and acidic residues" evidence="1">
    <location>
        <begin position="1"/>
        <end position="10"/>
    </location>
</feature>
<protein>
    <recommendedName>
        <fullName evidence="2">Transcription elongation factor GreA/GreB C-terminal domain-containing protein</fullName>
    </recommendedName>
</protein>
<dbReference type="InterPro" id="IPR023459">
    <property type="entry name" value="Tscrpt_elong_fac_GreA/B_fam"/>
</dbReference>
<dbReference type="InterPro" id="IPR018151">
    <property type="entry name" value="TF_GreA/GreB_CS"/>
</dbReference>
<organism evidence="3">
    <name type="scientific">marine metagenome</name>
    <dbReference type="NCBI Taxonomy" id="408172"/>
    <lineage>
        <taxon>unclassified sequences</taxon>
        <taxon>metagenomes</taxon>
        <taxon>ecological metagenomes</taxon>
    </lineage>
</organism>
<dbReference type="PANTHER" id="PTHR30437:SF6">
    <property type="entry name" value="TRANSCRIPTION ELONGATION FACTOR GREB"/>
    <property type="match status" value="1"/>
</dbReference>
<dbReference type="GO" id="GO:0006354">
    <property type="term" value="P:DNA-templated transcription elongation"/>
    <property type="evidence" value="ECO:0007669"/>
    <property type="project" value="TreeGrafter"/>
</dbReference>
<name>A0A382LXR3_9ZZZZ</name>
<dbReference type="GO" id="GO:0032784">
    <property type="term" value="P:regulation of DNA-templated transcription elongation"/>
    <property type="evidence" value="ECO:0007669"/>
    <property type="project" value="InterPro"/>
</dbReference>
<dbReference type="PANTHER" id="PTHR30437">
    <property type="entry name" value="TRANSCRIPTION ELONGATION FACTOR GREA"/>
    <property type="match status" value="1"/>
</dbReference>
<evidence type="ECO:0000259" key="2">
    <source>
        <dbReference type="Pfam" id="PF01272"/>
    </source>
</evidence>
<dbReference type="SUPFAM" id="SSF54534">
    <property type="entry name" value="FKBP-like"/>
    <property type="match status" value="1"/>
</dbReference>
<dbReference type="Pfam" id="PF01272">
    <property type="entry name" value="GreA_GreB"/>
    <property type="match status" value="1"/>
</dbReference>
<feature type="region of interest" description="Disordered" evidence="1">
    <location>
        <begin position="1"/>
        <end position="24"/>
    </location>
</feature>
<sequence>MNRAFVKELDGDQAETDLPVRPQSKHPNYITMKGLEKQKAYLHELILECSVLKTSNTLADKNKIKLLNADITYLKQRVESAIPIKVEAQEGEDIRFGATITLADENNTQYKFTIVGQDEVDTENGLISWVSPLASALIGKQAGDMITWARPIGALELEIEEFYYKG</sequence>
<gene>
    <name evidence="3" type="ORF">METZ01_LOCUS293359</name>
</gene>
<proteinExistence type="predicted"/>
<evidence type="ECO:0000256" key="1">
    <source>
        <dbReference type="SAM" id="MobiDB-lite"/>
    </source>
</evidence>
<feature type="domain" description="Transcription elongation factor GreA/GreB C-terminal" evidence="2">
    <location>
        <begin position="92"/>
        <end position="163"/>
    </location>
</feature>
<dbReference type="InterPro" id="IPR036953">
    <property type="entry name" value="GreA/GreB_C_sf"/>
</dbReference>
<dbReference type="FunFam" id="3.10.50.30:FF:000001">
    <property type="entry name" value="Transcription elongation factor GreA"/>
    <property type="match status" value="1"/>
</dbReference>
<dbReference type="GO" id="GO:0003677">
    <property type="term" value="F:DNA binding"/>
    <property type="evidence" value="ECO:0007669"/>
    <property type="project" value="InterPro"/>
</dbReference>
<dbReference type="InterPro" id="IPR001437">
    <property type="entry name" value="Tscrpt_elong_fac_GreA/B_C"/>
</dbReference>
<accession>A0A382LXR3</accession>
<dbReference type="Gene3D" id="3.10.50.30">
    <property type="entry name" value="Transcription elongation factor, GreA/GreB, C-terminal domain"/>
    <property type="match status" value="1"/>
</dbReference>
<dbReference type="AlphaFoldDB" id="A0A382LXR3"/>
<dbReference type="EMBL" id="UINC01089423">
    <property type="protein sequence ID" value="SVC40505.1"/>
    <property type="molecule type" value="Genomic_DNA"/>
</dbReference>